<comment type="caution">
    <text evidence="1">The sequence shown here is derived from an EMBL/GenBank/DDBJ whole genome shotgun (WGS) entry which is preliminary data.</text>
</comment>
<organism evidence="1 2">
    <name type="scientific">Pseudoxanthomonas daejeonensis</name>
    <dbReference type="NCBI Taxonomy" id="266062"/>
    <lineage>
        <taxon>Bacteria</taxon>
        <taxon>Pseudomonadati</taxon>
        <taxon>Pseudomonadota</taxon>
        <taxon>Gammaproteobacteria</taxon>
        <taxon>Lysobacterales</taxon>
        <taxon>Lysobacteraceae</taxon>
        <taxon>Pseudoxanthomonas</taxon>
    </lineage>
</organism>
<gene>
    <name evidence="1" type="ORF">CSC65_05675</name>
</gene>
<dbReference type="Proteomes" id="UP000788419">
    <property type="component" value="Unassembled WGS sequence"/>
</dbReference>
<evidence type="ECO:0000313" key="1">
    <source>
        <dbReference type="EMBL" id="KAF1695985.1"/>
    </source>
</evidence>
<sequence>MPDPRLSQLATYLAESNHSTTPTDFWAGWDAIAGNLSDEVWSDDADPDLRETFTDLLASADDAGWVVPDGQTQP</sequence>
<dbReference type="RefSeq" id="WP_162409312.1">
    <property type="nucleotide sequence ID" value="NZ_PDWN01000004.1"/>
</dbReference>
<evidence type="ECO:0000313" key="2">
    <source>
        <dbReference type="Proteomes" id="UP000788419"/>
    </source>
</evidence>
<proteinExistence type="predicted"/>
<name>A0ABQ6Z927_9GAMM</name>
<keyword evidence="2" id="KW-1185">Reference proteome</keyword>
<protein>
    <submittedName>
        <fullName evidence="1">Uncharacterized protein</fullName>
    </submittedName>
</protein>
<accession>A0ABQ6Z927</accession>
<reference evidence="1 2" key="1">
    <citation type="submission" date="2017-10" db="EMBL/GenBank/DDBJ databases">
        <title>Whole genome sequencing of members of genus Pseudoxanthomonas.</title>
        <authorList>
            <person name="Kumar S."/>
            <person name="Bansal K."/>
            <person name="Kaur A."/>
            <person name="Patil P."/>
            <person name="Sharma S."/>
            <person name="Patil P.B."/>
        </authorList>
    </citation>
    <scope>NUCLEOTIDE SEQUENCE [LARGE SCALE GENOMIC DNA]</scope>
    <source>
        <strain evidence="1 2">DSM 17801</strain>
    </source>
</reference>
<dbReference type="EMBL" id="PDWN01000004">
    <property type="protein sequence ID" value="KAF1695985.1"/>
    <property type="molecule type" value="Genomic_DNA"/>
</dbReference>